<evidence type="ECO:0000313" key="2">
    <source>
        <dbReference type="EMBL" id="OGL99500.1"/>
    </source>
</evidence>
<proteinExistence type="predicted"/>
<accession>A0A1F7W9N1</accession>
<evidence type="ECO:0000313" key="3">
    <source>
        <dbReference type="Proteomes" id="UP000177331"/>
    </source>
</evidence>
<organism evidence="2 3">
    <name type="scientific">Candidatus Uhrbacteria bacterium RIFOXYB2_FULL_45_11</name>
    <dbReference type="NCBI Taxonomy" id="1802421"/>
    <lineage>
        <taxon>Bacteria</taxon>
        <taxon>Candidatus Uhriibacteriota</taxon>
    </lineage>
</organism>
<evidence type="ECO:0000256" key="1">
    <source>
        <dbReference type="SAM" id="MobiDB-lite"/>
    </source>
</evidence>
<dbReference type="AlphaFoldDB" id="A0A1F7W9N1"/>
<dbReference type="Proteomes" id="UP000177331">
    <property type="component" value="Unassembled WGS sequence"/>
</dbReference>
<protein>
    <submittedName>
        <fullName evidence="2">Uncharacterized protein</fullName>
    </submittedName>
</protein>
<name>A0A1F7W9N1_9BACT</name>
<sequence>MFLILWITFLARTYRGGVLFVEKINKNIFFMGDPKRGGYDPSMETSRETQEQFEARVEQSTGMKFSEIPKGEPGDIVLPILEKKGNVYVVGFGYPDEDEDTGEKTYHEFRVVDLSDVKE</sequence>
<feature type="compositionally biased region" description="Basic and acidic residues" evidence="1">
    <location>
        <begin position="45"/>
        <end position="57"/>
    </location>
</feature>
<comment type="caution">
    <text evidence="2">The sequence shown here is derived from an EMBL/GenBank/DDBJ whole genome shotgun (WGS) entry which is preliminary data.</text>
</comment>
<reference evidence="2 3" key="1">
    <citation type="journal article" date="2016" name="Nat. Commun.">
        <title>Thousands of microbial genomes shed light on interconnected biogeochemical processes in an aquifer system.</title>
        <authorList>
            <person name="Anantharaman K."/>
            <person name="Brown C.T."/>
            <person name="Hug L.A."/>
            <person name="Sharon I."/>
            <person name="Castelle C.J."/>
            <person name="Probst A.J."/>
            <person name="Thomas B.C."/>
            <person name="Singh A."/>
            <person name="Wilkins M.J."/>
            <person name="Karaoz U."/>
            <person name="Brodie E.L."/>
            <person name="Williams K.H."/>
            <person name="Hubbard S.S."/>
            <person name="Banfield J.F."/>
        </authorList>
    </citation>
    <scope>NUCLEOTIDE SEQUENCE [LARGE SCALE GENOMIC DNA]</scope>
</reference>
<gene>
    <name evidence="2" type="ORF">A2318_00885</name>
</gene>
<dbReference type="EMBL" id="MGFD01000008">
    <property type="protein sequence ID" value="OGL99500.1"/>
    <property type="molecule type" value="Genomic_DNA"/>
</dbReference>
<feature type="region of interest" description="Disordered" evidence="1">
    <location>
        <begin position="39"/>
        <end position="65"/>
    </location>
</feature>